<protein>
    <submittedName>
        <fullName evidence="2">LysR family transcriptional regulator</fullName>
    </submittedName>
</protein>
<dbReference type="Pfam" id="PF14588">
    <property type="entry name" value="YjgF_endoribonc"/>
    <property type="match status" value="1"/>
</dbReference>
<dbReference type="InterPro" id="IPR035959">
    <property type="entry name" value="RutC-like_sf"/>
</dbReference>
<dbReference type="Proteomes" id="UP000216533">
    <property type="component" value="Unassembled WGS sequence"/>
</dbReference>
<dbReference type="RefSeq" id="WP_094451640.1">
    <property type="nucleotide sequence ID" value="NZ_NMVI01000027.1"/>
</dbReference>
<comment type="caution">
    <text evidence="2">The sequence shown here is derived from an EMBL/GenBank/DDBJ whole genome shotgun (WGS) entry which is preliminary data.</text>
</comment>
<sequence>MSTPTERLEVAGLELPVVAKPVAAYIPAVVSGGHVWTSGQLATIGGKLEVTGTLGADVDVEEGARQARICALNGLAAAAQAAGGLDNIKRIVKVVVFVQASPDFEQHALVGNGASELLGEVFPDGHARSAVGMVSLPLNAPVEVELVAELT</sequence>
<dbReference type="CDD" id="cd02199">
    <property type="entry name" value="YjgF_YER057c_UK114_like_1"/>
    <property type="match status" value="1"/>
</dbReference>
<evidence type="ECO:0000259" key="1">
    <source>
        <dbReference type="Pfam" id="PF14588"/>
    </source>
</evidence>
<dbReference type="PANTHER" id="PTHR43760:SF1">
    <property type="entry name" value="ENDORIBONUCLEASE L-PSP_CHORISMATE MUTASE-LIKE DOMAIN-CONTAINING PROTEIN"/>
    <property type="match status" value="1"/>
</dbReference>
<evidence type="ECO:0000313" key="2">
    <source>
        <dbReference type="EMBL" id="OYN84576.1"/>
    </source>
</evidence>
<accession>A0A255DZA9</accession>
<dbReference type="SUPFAM" id="SSF55298">
    <property type="entry name" value="YjgF-like"/>
    <property type="match status" value="1"/>
</dbReference>
<feature type="domain" description="Endoribonuclease L-PSP/chorismate mutase-like" evidence="1">
    <location>
        <begin position="7"/>
        <end position="150"/>
    </location>
</feature>
<evidence type="ECO:0000313" key="3">
    <source>
        <dbReference type="Proteomes" id="UP000216533"/>
    </source>
</evidence>
<dbReference type="Gene3D" id="3.30.1330.40">
    <property type="entry name" value="RutC-like"/>
    <property type="match status" value="1"/>
</dbReference>
<dbReference type="AlphaFoldDB" id="A0A255DZA9"/>
<reference evidence="2 3" key="1">
    <citation type="submission" date="2017-07" db="EMBL/GenBank/DDBJ databases">
        <title>Draft whole genome sequences of clinical Proprionibacteriaceae strains.</title>
        <authorList>
            <person name="Bernier A.-M."/>
            <person name="Bernard K."/>
            <person name="Domingo M.-C."/>
        </authorList>
    </citation>
    <scope>NUCLEOTIDE SEQUENCE [LARGE SCALE GENOMIC DNA]</scope>
    <source>
        <strain evidence="2 3">NML 160184</strain>
    </source>
</reference>
<proteinExistence type="predicted"/>
<dbReference type="InterPro" id="IPR013813">
    <property type="entry name" value="Endoribo_LPSP/chorism_mut-like"/>
</dbReference>
<dbReference type="EMBL" id="NMVI01000027">
    <property type="protein sequence ID" value="OYN84576.1"/>
    <property type="molecule type" value="Genomic_DNA"/>
</dbReference>
<gene>
    <name evidence="2" type="ORF">CGZ92_12100</name>
</gene>
<organism evidence="2 3">
    <name type="scientific">Parenemella sanctibonifatiensis</name>
    <dbReference type="NCBI Taxonomy" id="2016505"/>
    <lineage>
        <taxon>Bacteria</taxon>
        <taxon>Bacillati</taxon>
        <taxon>Actinomycetota</taxon>
        <taxon>Actinomycetes</taxon>
        <taxon>Propionibacteriales</taxon>
        <taxon>Propionibacteriaceae</taxon>
        <taxon>Parenemella</taxon>
    </lineage>
</organism>
<dbReference type="PANTHER" id="PTHR43760">
    <property type="entry name" value="ENDORIBONUCLEASE-RELATED"/>
    <property type="match status" value="1"/>
</dbReference>
<name>A0A255DZA9_9ACTN</name>